<evidence type="ECO:0000256" key="1">
    <source>
        <dbReference type="SAM" id="MobiDB-lite"/>
    </source>
</evidence>
<dbReference type="PANTHER" id="PTHR37486:SF1">
    <property type="entry name" value="STRINGENT STARVATION PROTEIN B"/>
    <property type="match status" value="1"/>
</dbReference>
<dbReference type="GO" id="GO:0005840">
    <property type="term" value="C:ribosome"/>
    <property type="evidence" value="ECO:0007669"/>
    <property type="project" value="TreeGrafter"/>
</dbReference>
<dbReference type="GO" id="GO:0005829">
    <property type="term" value="C:cytosol"/>
    <property type="evidence" value="ECO:0007669"/>
    <property type="project" value="TreeGrafter"/>
</dbReference>
<organism evidence="2 3">
    <name type="scientific">Ectothiorhodosinus mongolicus</name>
    <dbReference type="NCBI Taxonomy" id="233100"/>
    <lineage>
        <taxon>Bacteria</taxon>
        <taxon>Pseudomonadati</taxon>
        <taxon>Pseudomonadota</taxon>
        <taxon>Gammaproteobacteria</taxon>
        <taxon>Chromatiales</taxon>
        <taxon>Ectothiorhodospiraceae</taxon>
        <taxon>Ectothiorhodosinus</taxon>
    </lineage>
</organism>
<dbReference type="OrthoDB" id="9797358at2"/>
<keyword evidence="3" id="KW-1185">Reference proteome</keyword>
<gene>
    <name evidence="2" type="ORF">SAMN05216526_0709</name>
</gene>
<name>A0A1R3VQA5_9GAMM</name>
<dbReference type="PANTHER" id="PTHR37486">
    <property type="entry name" value="STRINGENT STARVATION PROTEIN B"/>
    <property type="match status" value="1"/>
</dbReference>
<dbReference type="InterPro" id="IPR036760">
    <property type="entry name" value="SspB-like_sf"/>
</dbReference>
<dbReference type="Pfam" id="PF04386">
    <property type="entry name" value="SspB"/>
    <property type="match status" value="1"/>
</dbReference>
<reference evidence="2 3" key="1">
    <citation type="submission" date="2017-01" db="EMBL/GenBank/DDBJ databases">
        <authorList>
            <person name="Mah S.A."/>
            <person name="Swanson W.J."/>
            <person name="Moy G.W."/>
            <person name="Vacquier V.D."/>
        </authorList>
    </citation>
    <scope>NUCLEOTIDE SEQUENCE [LARGE SCALE GENOMIC DNA]</scope>
    <source>
        <strain evidence="2 3">M9</strain>
    </source>
</reference>
<dbReference type="EMBL" id="FTPK01000001">
    <property type="protein sequence ID" value="SIT66862.1"/>
    <property type="molecule type" value="Genomic_DNA"/>
</dbReference>
<dbReference type="AlphaFoldDB" id="A0A1R3VQA5"/>
<dbReference type="Gene3D" id="2.30.30.220">
    <property type="entry name" value="SspB-like"/>
    <property type="match status" value="1"/>
</dbReference>
<dbReference type="PIRSF" id="PIRSF005276">
    <property type="entry name" value="SspB"/>
    <property type="match status" value="1"/>
</dbReference>
<dbReference type="STRING" id="233100.SAMN05216526_0709"/>
<evidence type="ECO:0000313" key="2">
    <source>
        <dbReference type="EMBL" id="SIT66862.1"/>
    </source>
</evidence>
<protein>
    <submittedName>
        <fullName evidence="2">Stringent starvation protein B</fullName>
    </submittedName>
</protein>
<dbReference type="SUPFAM" id="SSF101738">
    <property type="entry name" value="SspB-like"/>
    <property type="match status" value="1"/>
</dbReference>
<feature type="region of interest" description="Disordered" evidence="1">
    <location>
        <begin position="95"/>
        <end position="128"/>
    </location>
</feature>
<evidence type="ECO:0000313" key="3">
    <source>
        <dbReference type="Proteomes" id="UP000223759"/>
    </source>
</evidence>
<accession>A0A1R3VQA5</accession>
<dbReference type="InterPro" id="IPR007481">
    <property type="entry name" value="SspB"/>
</dbReference>
<sequence length="128" mass="13956">MTSSRPYLIRAIYSWIVDNQMTPHLLVDAADDVVVPLEYVEAGRIVLNVAPMAVNGLAMENDQVSFSARFAGRPMNVFVPVERVLAIYARENGQGMMFTPQDGDEPPPGEGAEDKPAPKSGPSLRVVK</sequence>
<dbReference type="GO" id="GO:0045732">
    <property type="term" value="P:positive regulation of protein catabolic process"/>
    <property type="evidence" value="ECO:0007669"/>
    <property type="project" value="TreeGrafter"/>
</dbReference>
<dbReference type="RefSeq" id="WP_076754965.1">
    <property type="nucleotide sequence ID" value="NZ_CP023018.1"/>
</dbReference>
<proteinExistence type="predicted"/>
<dbReference type="Proteomes" id="UP000223759">
    <property type="component" value="Unassembled WGS sequence"/>
</dbReference>
<dbReference type="NCBIfam" id="NF008769">
    <property type="entry name" value="PRK11798.2-5"/>
    <property type="match status" value="1"/>
</dbReference>